<dbReference type="PANTHER" id="PTHR46814:SF1">
    <property type="entry name" value="EGALITARIAN, ISOFORM B"/>
    <property type="match status" value="1"/>
</dbReference>
<keyword evidence="1" id="KW-0540">Nuclease</keyword>
<dbReference type="InterPro" id="IPR036397">
    <property type="entry name" value="RNaseH_sf"/>
</dbReference>
<dbReference type="SUPFAM" id="SSF53098">
    <property type="entry name" value="Ribonuclease H-like"/>
    <property type="match status" value="1"/>
</dbReference>
<dbReference type="InterPro" id="IPR002562">
    <property type="entry name" value="3'-5'_exonuclease_dom"/>
</dbReference>
<evidence type="ECO:0000313" key="1">
    <source>
        <dbReference type="EMBL" id="EKC18522.1"/>
    </source>
</evidence>
<dbReference type="Gene3D" id="3.30.420.10">
    <property type="entry name" value="Ribonuclease H-like superfamily/Ribonuclease H"/>
    <property type="match status" value="1"/>
</dbReference>
<proteinExistence type="predicted"/>
<dbReference type="AlphaFoldDB" id="K1P4A9"/>
<dbReference type="InParanoid" id="K1P4A9"/>
<dbReference type="GO" id="GO:0003676">
    <property type="term" value="F:nucleic acid binding"/>
    <property type="evidence" value="ECO:0007669"/>
    <property type="project" value="InterPro"/>
</dbReference>
<organism evidence="1">
    <name type="scientific">Magallana gigas</name>
    <name type="common">Pacific oyster</name>
    <name type="synonym">Crassostrea gigas</name>
    <dbReference type="NCBI Taxonomy" id="29159"/>
    <lineage>
        <taxon>Eukaryota</taxon>
        <taxon>Metazoa</taxon>
        <taxon>Spiralia</taxon>
        <taxon>Lophotrochozoa</taxon>
        <taxon>Mollusca</taxon>
        <taxon>Bivalvia</taxon>
        <taxon>Autobranchia</taxon>
        <taxon>Pteriomorphia</taxon>
        <taxon>Ostreida</taxon>
        <taxon>Ostreoidea</taxon>
        <taxon>Ostreidae</taxon>
        <taxon>Magallana</taxon>
    </lineage>
</organism>
<dbReference type="InterPro" id="IPR012337">
    <property type="entry name" value="RNaseH-like_sf"/>
</dbReference>
<dbReference type="GO" id="GO:0008408">
    <property type="term" value="F:3'-5' exonuclease activity"/>
    <property type="evidence" value="ECO:0007669"/>
    <property type="project" value="InterPro"/>
</dbReference>
<keyword evidence="1" id="KW-0269">Exonuclease</keyword>
<keyword evidence="1" id="KW-0378">Hydrolase</keyword>
<reference evidence="1" key="1">
    <citation type="journal article" date="2012" name="Nature">
        <title>The oyster genome reveals stress adaptation and complexity of shell formation.</title>
        <authorList>
            <person name="Zhang G."/>
            <person name="Fang X."/>
            <person name="Guo X."/>
            <person name="Li L."/>
            <person name="Luo R."/>
            <person name="Xu F."/>
            <person name="Yang P."/>
            <person name="Zhang L."/>
            <person name="Wang X."/>
            <person name="Qi H."/>
            <person name="Xiong Z."/>
            <person name="Que H."/>
            <person name="Xie Y."/>
            <person name="Holland P.W."/>
            <person name="Paps J."/>
            <person name="Zhu Y."/>
            <person name="Wu F."/>
            <person name="Chen Y."/>
            <person name="Wang J."/>
            <person name="Peng C."/>
            <person name="Meng J."/>
            <person name="Yang L."/>
            <person name="Liu J."/>
            <person name="Wen B."/>
            <person name="Zhang N."/>
            <person name="Huang Z."/>
            <person name="Zhu Q."/>
            <person name="Feng Y."/>
            <person name="Mount A."/>
            <person name="Hedgecock D."/>
            <person name="Xu Z."/>
            <person name="Liu Y."/>
            <person name="Domazet-Loso T."/>
            <person name="Du Y."/>
            <person name="Sun X."/>
            <person name="Zhang S."/>
            <person name="Liu B."/>
            <person name="Cheng P."/>
            <person name="Jiang X."/>
            <person name="Li J."/>
            <person name="Fan D."/>
            <person name="Wang W."/>
            <person name="Fu W."/>
            <person name="Wang T."/>
            <person name="Wang B."/>
            <person name="Zhang J."/>
            <person name="Peng Z."/>
            <person name="Li Y."/>
            <person name="Li N."/>
            <person name="Wang J."/>
            <person name="Chen M."/>
            <person name="He Y."/>
            <person name="Tan F."/>
            <person name="Song X."/>
            <person name="Zheng Q."/>
            <person name="Huang R."/>
            <person name="Yang H."/>
            <person name="Du X."/>
            <person name="Chen L."/>
            <person name="Yang M."/>
            <person name="Gaffney P.M."/>
            <person name="Wang S."/>
            <person name="Luo L."/>
            <person name="She Z."/>
            <person name="Ming Y."/>
            <person name="Huang W."/>
            <person name="Zhang S."/>
            <person name="Huang B."/>
            <person name="Zhang Y."/>
            <person name="Qu T."/>
            <person name="Ni P."/>
            <person name="Miao G."/>
            <person name="Wang J."/>
            <person name="Wang Q."/>
            <person name="Steinberg C.E."/>
            <person name="Wang H."/>
            <person name="Li N."/>
            <person name="Qian L."/>
            <person name="Zhang G."/>
            <person name="Li Y."/>
            <person name="Yang H."/>
            <person name="Liu X."/>
            <person name="Wang J."/>
            <person name="Yin Y."/>
            <person name="Wang J."/>
        </authorList>
    </citation>
    <scope>NUCLEOTIDE SEQUENCE [LARGE SCALE GENOMIC DNA]</scope>
    <source>
        <strain evidence="1">05x7-T-G4-1.051#20</strain>
    </source>
</reference>
<name>K1P4A9_MAGGI</name>
<dbReference type="SMART" id="SM00474">
    <property type="entry name" value="35EXOc"/>
    <property type="match status" value="1"/>
</dbReference>
<dbReference type="Pfam" id="PF01612">
    <property type="entry name" value="DNA_pol_A_exo1"/>
    <property type="match status" value="1"/>
</dbReference>
<accession>K1P4A9</accession>
<protein>
    <submittedName>
        <fullName evidence="1">Exonuclease 3'-5' domain-containing protein 1</fullName>
    </submittedName>
</protein>
<dbReference type="EMBL" id="JH815909">
    <property type="protein sequence ID" value="EKC18522.1"/>
    <property type="molecule type" value="Genomic_DNA"/>
</dbReference>
<dbReference type="GO" id="GO:0006139">
    <property type="term" value="P:nucleobase-containing compound metabolic process"/>
    <property type="evidence" value="ECO:0007669"/>
    <property type="project" value="InterPro"/>
</dbReference>
<sequence length="586" mass="67745">MTHDDKREIAMGLLSDSGVCRKCRSDMVHAILDKDNPTESLHAHVNTYSEDTTITTVSEERASLDKIPCDFQHNKDCEYQEEYAASCSTQMSNADSQGSLWLPNSQDTDTSEHMDNPDILHHDNSMKQRMARQLPEVIEDVGRCKQVVDVLERERVLAVDCEGVSLGVDGPLTLVQVGNYSGEVYLFDILRNKDLLSRGRLGSLLESPNIIKVIQSCSNDSAALYHQFKVTLKNVFDTQVANLVIQEHQGRRLAPLLKLAAICEEYGGKKFSTELKDDVQAEWMTVTGDLWAKRPMTDEMILYAAGDVKAIIPEVYENQKRYLEDNNLLKKFEERVLEEIFCFIDPSFKQKRKERVDSIAREIIRDIKAKCTSNTRLTDFKEDGDEFRALQRIHFKDAAHESELVGRLKTELIRKELSELSEQLDQNKESSFLNWRSKARLFDYEKHDDPQIRDTAKRVIKRMNDIALKTICTKYNMETKLNFLRPIEKETLRSLRPDGTDDPNIPRVALRLHWLLMDEDLQNKIDEFNRNPRGFKMAEGYYRKMKFYIARRTRVPDNLKQKAQRFKNDLDRTFGRDIVPSGNAGF</sequence>
<dbReference type="PANTHER" id="PTHR46814">
    <property type="entry name" value="EGALITARIAN, ISOFORM B"/>
    <property type="match status" value="1"/>
</dbReference>
<gene>
    <name evidence="1" type="ORF">CGI_10011967</name>
</gene>
<dbReference type="HOGENOM" id="CLU_033192_0_0_1"/>